<protein>
    <recommendedName>
        <fullName evidence="10">Dibenzothiophene monooxygenase</fullName>
        <ecNumber evidence="9">1.14.14.21</ecNumber>
    </recommendedName>
</protein>
<name>A0ABS2KVQ2_9NOCA</name>
<dbReference type="InterPro" id="IPR037069">
    <property type="entry name" value="AcylCoA_DH/ox_N_sf"/>
</dbReference>
<comment type="caution">
    <text evidence="18">The sequence shown here is derived from an EMBL/GenBank/DDBJ whole genome shotgun (WGS) entry which is preliminary data.</text>
</comment>
<evidence type="ECO:0000256" key="5">
    <source>
        <dbReference type="ARBA" id="ARBA00023002"/>
    </source>
</evidence>
<dbReference type="InterPro" id="IPR009100">
    <property type="entry name" value="AcylCoA_DH/oxidase_NM_dom_sf"/>
</dbReference>
<dbReference type="InterPro" id="IPR023922">
    <property type="entry name" value="S04_starv_induced_SfnB"/>
</dbReference>
<evidence type="ECO:0000259" key="16">
    <source>
        <dbReference type="Pfam" id="PF02771"/>
    </source>
</evidence>
<proteinExistence type="inferred from homology"/>
<dbReference type="SUPFAM" id="SSF56645">
    <property type="entry name" value="Acyl-CoA dehydrogenase NM domain-like"/>
    <property type="match status" value="1"/>
</dbReference>
<evidence type="ECO:0000256" key="10">
    <source>
        <dbReference type="ARBA" id="ARBA00034345"/>
    </source>
</evidence>
<dbReference type="SUPFAM" id="SSF47203">
    <property type="entry name" value="Acyl-CoA dehydrogenase C-terminal domain-like"/>
    <property type="match status" value="1"/>
</dbReference>
<organism evidence="18 19">
    <name type="scientific">Rhodococcoides corynebacterioides</name>
    <dbReference type="NCBI Taxonomy" id="53972"/>
    <lineage>
        <taxon>Bacteria</taxon>
        <taxon>Bacillati</taxon>
        <taxon>Actinomycetota</taxon>
        <taxon>Actinomycetes</taxon>
        <taxon>Mycobacteriales</taxon>
        <taxon>Nocardiaceae</taxon>
        <taxon>Rhodococcoides</taxon>
    </lineage>
</organism>
<evidence type="ECO:0000256" key="11">
    <source>
        <dbReference type="ARBA" id="ARBA00047859"/>
    </source>
</evidence>
<dbReference type="PANTHER" id="PTHR43884">
    <property type="entry name" value="ACYL-COA DEHYDROGENASE"/>
    <property type="match status" value="1"/>
</dbReference>
<feature type="domain" description="Acyl-CoA dehydrogenase C-terminal" evidence="17">
    <location>
        <begin position="247"/>
        <end position="379"/>
    </location>
</feature>
<dbReference type="Pfam" id="PF02770">
    <property type="entry name" value="Acyl-CoA_dh_M"/>
    <property type="match status" value="1"/>
</dbReference>
<evidence type="ECO:0000259" key="15">
    <source>
        <dbReference type="Pfam" id="PF02770"/>
    </source>
</evidence>
<keyword evidence="4" id="KW-0547">Nucleotide-binding</keyword>
<dbReference type="InterPro" id="IPR013786">
    <property type="entry name" value="AcylCoA_DH/ox_N"/>
</dbReference>
<dbReference type="EMBL" id="JAFBBK010000001">
    <property type="protein sequence ID" value="MBM7415700.1"/>
    <property type="molecule type" value="Genomic_DNA"/>
</dbReference>
<dbReference type="Gene3D" id="1.10.540.10">
    <property type="entry name" value="Acyl-CoA dehydrogenase/oxidase, N-terminal domain"/>
    <property type="match status" value="1"/>
</dbReference>
<dbReference type="EC" id="1.14.14.21" evidence="9"/>
<comment type="catalytic activity">
    <reaction evidence="13">
        <text>dibenzothiophene + 2 FMNH2 + 2 O2 = dibenzothiophene 5,5-dioxide + 2 FMN + 2 H2O + 2 H(+)</text>
        <dbReference type="Rhea" id="RHEA:49072"/>
        <dbReference type="ChEBI" id="CHEBI:15377"/>
        <dbReference type="ChEBI" id="CHEBI:15378"/>
        <dbReference type="ChEBI" id="CHEBI:15379"/>
        <dbReference type="ChEBI" id="CHEBI:23681"/>
        <dbReference type="ChEBI" id="CHEBI:57618"/>
        <dbReference type="ChEBI" id="CHEBI:58210"/>
        <dbReference type="ChEBI" id="CHEBI:90356"/>
        <dbReference type="EC" id="1.14.14.21"/>
    </reaction>
</comment>
<evidence type="ECO:0000256" key="8">
    <source>
        <dbReference type="ARBA" id="ARBA00034317"/>
    </source>
</evidence>
<reference evidence="18 19" key="1">
    <citation type="submission" date="2021-01" db="EMBL/GenBank/DDBJ databases">
        <title>Genomics of switchgrass bacterial isolates.</title>
        <authorList>
            <person name="Shade A."/>
        </authorList>
    </citation>
    <scope>NUCLEOTIDE SEQUENCE [LARGE SCALE GENOMIC DNA]</scope>
    <source>
        <strain evidence="18 19">PvP111</strain>
    </source>
</reference>
<evidence type="ECO:0000313" key="18">
    <source>
        <dbReference type="EMBL" id="MBM7415700.1"/>
    </source>
</evidence>
<dbReference type="PIRSF" id="PIRSF016578">
    <property type="entry name" value="HsaA"/>
    <property type="match status" value="1"/>
</dbReference>
<evidence type="ECO:0000259" key="17">
    <source>
        <dbReference type="Pfam" id="PF08028"/>
    </source>
</evidence>
<evidence type="ECO:0000256" key="1">
    <source>
        <dbReference type="ARBA" id="ARBA00004496"/>
    </source>
</evidence>
<dbReference type="Pfam" id="PF02771">
    <property type="entry name" value="Acyl-CoA_dh_N"/>
    <property type="match status" value="1"/>
</dbReference>
<keyword evidence="5" id="KW-0560">Oxidoreductase</keyword>
<dbReference type="PANTHER" id="PTHR43884:SF12">
    <property type="entry name" value="ISOVALERYL-COA DEHYDROGENASE, MITOCHONDRIAL-RELATED"/>
    <property type="match status" value="1"/>
</dbReference>
<evidence type="ECO:0000256" key="3">
    <source>
        <dbReference type="ARBA" id="ARBA00022643"/>
    </source>
</evidence>
<keyword evidence="3" id="KW-0288">FMN</keyword>
<comment type="catalytic activity">
    <reaction evidence="12">
        <text>dibenzothiophene 5-oxide + FMNH2 + O2 = dibenzothiophene 5,5-dioxide + FMN + H2O + H(+)</text>
        <dbReference type="Rhea" id="RHEA:49080"/>
        <dbReference type="ChEBI" id="CHEBI:15377"/>
        <dbReference type="ChEBI" id="CHEBI:15378"/>
        <dbReference type="ChEBI" id="CHEBI:15379"/>
        <dbReference type="ChEBI" id="CHEBI:23683"/>
        <dbReference type="ChEBI" id="CHEBI:57618"/>
        <dbReference type="ChEBI" id="CHEBI:58210"/>
        <dbReference type="ChEBI" id="CHEBI:90356"/>
    </reaction>
</comment>
<keyword evidence="19" id="KW-1185">Reference proteome</keyword>
<gene>
    <name evidence="18" type="ORF">JOE42_002433</name>
</gene>
<keyword evidence="2" id="KW-0285">Flavoprotein</keyword>
<feature type="domain" description="Acyl-CoA dehydrogenase/oxidase N-terminal" evidence="16">
    <location>
        <begin position="22"/>
        <end position="122"/>
    </location>
</feature>
<comment type="pathway">
    <text evidence="7">Sulfur metabolism; dibenzothiophene degradation.</text>
</comment>
<keyword evidence="6" id="KW-0503">Monooxygenase</keyword>
<dbReference type="NCBIfam" id="TIGR04022">
    <property type="entry name" value="sulfur_SfnB"/>
    <property type="match status" value="1"/>
</dbReference>
<evidence type="ECO:0000256" key="2">
    <source>
        <dbReference type="ARBA" id="ARBA00022630"/>
    </source>
</evidence>
<comment type="similarity">
    <text evidence="8">Belongs to the DszC flavin monooxygenase family.</text>
</comment>
<evidence type="ECO:0000256" key="6">
    <source>
        <dbReference type="ARBA" id="ARBA00023033"/>
    </source>
</evidence>
<dbReference type="Pfam" id="PF08028">
    <property type="entry name" value="Acyl-CoA_dh_2"/>
    <property type="match status" value="1"/>
</dbReference>
<dbReference type="Gene3D" id="2.40.110.10">
    <property type="entry name" value="Butyryl-CoA Dehydrogenase, subunit A, domain 2"/>
    <property type="match status" value="1"/>
</dbReference>
<evidence type="ECO:0000313" key="19">
    <source>
        <dbReference type="Proteomes" id="UP000703038"/>
    </source>
</evidence>
<evidence type="ECO:0000256" key="9">
    <source>
        <dbReference type="ARBA" id="ARBA00034328"/>
    </source>
</evidence>
<feature type="region of interest" description="Disordered" evidence="14">
    <location>
        <begin position="128"/>
        <end position="150"/>
    </location>
</feature>
<comment type="catalytic activity">
    <reaction evidence="11">
        <text>dibenzothiophene + FMNH2 + O2 = dibenzothiophene 5-oxide + FMN + H2O + H(+)</text>
        <dbReference type="Rhea" id="RHEA:49076"/>
        <dbReference type="ChEBI" id="CHEBI:15377"/>
        <dbReference type="ChEBI" id="CHEBI:15378"/>
        <dbReference type="ChEBI" id="CHEBI:15379"/>
        <dbReference type="ChEBI" id="CHEBI:23681"/>
        <dbReference type="ChEBI" id="CHEBI:23683"/>
        <dbReference type="ChEBI" id="CHEBI:57618"/>
        <dbReference type="ChEBI" id="CHEBI:58210"/>
    </reaction>
</comment>
<sequence length="404" mass="42543">MTTEPAARTRPPVLDDDAAPAVAAALGAKFAPSAIERDRDRRLPGPELDLLSASGLLGITVPAEFGGRPVSARTLASVFLSLARGDASIAQIPQSHMTFLDALRRQGSTEQQRRFFAEALAGRRFANAQSERGTPSIAVDRTTVTSRPDGTSSLNGTKYYSTGALFAHWLVVRGILADTGDQNRKVLAYIPANAPGVLVEDDWDGLGQRTTASGTVTLTDVVVPADSLVPYSALFDDATTYGARAQLLHAAIDAGIARAAVDTARDVVVVARPPVDADVATADRDPLLLQQFGEVEIGVRGAEALVREAGDAIDVAERELTPDSAAAASIATATAKVASARAALDATTALFDAGGTRSAAASLRLDRLWRDARTHTLHDPVRWKTQHVGRYALTGAHPPRHGLI</sequence>
<evidence type="ECO:0000256" key="4">
    <source>
        <dbReference type="ARBA" id="ARBA00022741"/>
    </source>
</evidence>
<evidence type="ECO:0000256" key="13">
    <source>
        <dbReference type="ARBA" id="ARBA00049456"/>
    </source>
</evidence>
<evidence type="ECO:0000256" key="12">
    <source>
        <dbReference type="ARBA" id="ARBA00048445"/>
    </source>
</evidence>
<accession>A0ABS2KVQ2</accession>
<evidence type="ECO:0000256" key="7">
    <source>
        <dbReference type="ARBA" id="ARBA00034307"/>
    </source>
</evidence>
<dbReference type="Proteomes" id="UP000703038">
    <property type="component" value="Unassembled WGS sequence"/>
</dbReference>
<dbReference type="InterPro" id="IPR036250">
    <property type="entry name" value="AcylCo_DH-like_C"/>
</dbReference>
<evidence type="ECO:0000256" key="14">
    <source>
        <dbReference type="SAM" id="MobiDB-lite"/>
    </source>
</evidence>
<dbReference type="Gene3D" id="1.20.140.10">
    <property type="entry name" value="Butyryl-CoA Dehydrogenase, subunit A, domain 3"/>
    <property type="match status" value="1"/>
</dbReference>
<feature type="domain" description="Acyl-CoA oxidase/dehydrogenase middle" evidence="15">
    <location>
        <begin position="129"/>
        <end position="221"/>
    </location>
</feature>
<dbReference type="InterPro" id="IPR013107">
    <property type="entry name" value="Acyl-CoA_DH_C"/>
</dbReference>
<dbReference type="InterPro" id="IPR046373">
    <property type="entry name" value="Acyl-CoA_Oxase/DH_mid-dom_sf"/>
</dbReference>
<comment type="subcellular location">
    <subcellularLocation>
        <location evidence="1">Cytoplasm</location>
    </subcellularLocation>
</comment>
<dbReference type="RefSeq" id="WP_204868691.1">
    <property type="nucleotide sequence ID" value="NZ_JAFBBK010000001.1"/>
</dbReference>
<dbReference type="InterPro" id="IPR006091">
    <property type="entry name" value="Acyl-CoA_Oxase/DH_mid-dom"/>
</dbReference>